<feature type="domain" description="Putative carbohydrate metabolism" evidence="1">
    <location>
        <begin position="74"/>
        <end position="316"/>
    </location>
</feature>
<organism evidence="2 3">
    <name type="scientific">Bacteroides graminisolvens DSM 19988 = JCM 15093</name>
    <dbReference type="NCBI Taxonomy" id="1121097"/>
    <lineage>
        <taxon>Bacteria</taxon>
        <taxon>Pseudomonadati</taxon>
        <taxon>Bacteroidota</taxon>
        <taxon>Bacteroidia</taxon>
        <taxon>Bacteroidales</taxon>
        <taxon>Bacteroidaceae</taxon>
        <taxon>Bacteroides</taxon>
    </lineage>
</organism>
<comment type="caution">
    <text evidence="2">The sequence shown here is derived from an EMBL/GenBank/DDBJ whole genome shotgun (WGS) entry which is preliminary data.</text>
</comment>
<dbReference type="RefSeq" id="WP_024996451.1">
    <property type="nucleotide sequence ID" value="NZ_ATZI01000007.1"/>
</dbReference>
<dbReference type="OrthoDB" id="1007466at2"/>
<keyword evidence="3" id="KW-1185">Reference proteome</keyword>
<dbReference type="InterPro" id="IPR038653">
    <property type="entry name" value="Put_CMD_sf"/>
</dbReference>
<dbReference type="InterPro" id="IPR025112">
    <property type="entry name" value="PCMD"/>
</dbReference>
<accession>A0A069D2G6</accession>
<dbReference type="Pfam" id="PF13201">
    <property type="entry name" value="PCMD"/>
    <property type="match status" value="1"/>
</dbReference>
<proteinExistence type="predicted"/>
<dbReference type="Gene3D" id="2.60.120.890">
    <property type="entry name" value="BT2081, beta-jelly-roll domain"/>
    <property type="match status" value="1"/>
</dbReference>
<dbReference type="EMBL" id="BAJS01000008">
    <property type="protein sequence ID" value="GAK36587.1"/>
    <property type="molecule type" value="Genomic_DNA"/>
</dbReference>
<sequence>MEYMNRLSAIAIIIIPLYSWPQEKIVPIKYGDMDQWETRKIHESNIIGGKYKLLYEIGPARNIETNNPYKNLGDSPWGTSNVMAKVAGITKTNTTVYKETRDKGYCARLETHIESVKVLGLVNIRVLATGSLFLGDMQEPITGTSDAEKYINCGIPFTQRPRAVCYDYKVKVSNAGDRIRLTGFSKKGQVEGRDCAIVVFFLQKRTEDIYGNITAKRVGTMVAKYDKNSNDWINGAMYEILYGNITRHSSYVSEIMGLRTGDYARNSKGESVPIKEIGWAAADEIPTHMMLQFSSSHGGPFIGSPGNTLWIDNVKLVY</sequence>
<evidence type="ECO:0000313" key="2">
    <source>
        <dbReference type="EMBL" id="GAK36587.1"/>
    </source>
</evidence>
<protein>
    <recommendedName>
        <fullName evidence="1">Putative carbohydrate metabolism domain-containing protein</fullName>
    </recommendedName>
</protein>
<evidence type="ECO:0000259" key="1">
    <source>
        <dbReference type="Pfam" id="PF13201"/>
    </source>
</evidence>
<dbReference type="STRING" id="1121097.GCA_000428125_02016"/>
<name>A0A069D2G6_9BACE</name>
<reference evidence="2 3" key="1">
    <citation type="journal article" date="2015" name="Microbes Environ.">
        <title>Distribution and evolution of nitrogen fixation genes in the phylum bacteroidetes.</title>
        <authorList>
            <person name="Inoue J."/>
            <person name="Oshima K."/>
            <person name="Suda W."/>
            <person name="Sakamoto M."/>
            <person name="Iino T."/>
            <person name="Noda S."/>
            <person name="Hongoh Y."/>
            <person name="Hattori M."/>
            <person name="Ohkuma M."/>
        </authorList>
    </citation>
    <scope>NUCLEOTIDE SEQUENCE [LARGE SCALE GENOMIC DNA]</scope>
    <source>
        <strain evidence="2 3">JCM 15093</strain>
    </source>
</reference>
<evidence type="ECO:0000313" key="3">
    <source>
        <dbReference type="Proteomes" id="UP000027601"/>
    </source>
</evidence>
<dbReference type="AlphaFoldDB" id="A0A069D2G6"/>
<gene>
    <name evidence="2" type="ORF">JCM15093_1759</name>
</gene>
<dbReference type="Proteomes" id="UP000027601">
    <property type="component" value="Unassembled WGS sequence"/>
</dbReference>
<dbReference type="eggNOG" id="ENOG502Z7VS">
    <property type="taxonomic scope" value="Bacteria"/>
</dbReference>